<organism evidence="2 3">
    <name type="scientific">Striga hermonthica</name>
    <name type="common">Purple witchweed</name>
    <name type="synonym">Buchnera hermonthica</name>
    <dbReference type="NCBI Taxonomy" id="68872"/>
    <lineage>
        <taxon>Eukaryota</taxon>
        <taxon>Viridiplantae</taxon>
        <taxon>Streptophyta</taxon>
        <taxon>Embryophyta</taxon>
        <taxon>Tracheophyta</taxon>
        <taxon>Spermatophyta</taxon>
        <taxon>Magnoliopsida</taxon>
        <taxon>eudicotyledons</taxon>
        <taxon>Gunneridae</taxon>
        <taxon>Pentapetalae</taxon>
        <taxon>asterids</taxon>
        <taxon>lamiids</taxon>
        <taxon>Lamiales</taxon>
        <taxon>Orobanchaceae</taxon>
        <taxon>Buchnereae</taxon>
        <taxon>Striga</taxon>
    </lineage>
</organism>
<accession>A0A9N7N7E6</accession>
<feature type="region of interest" description="Disordered" evidence="1">
    <location>
        <begin position="48"/>
        <end position="80"/>
    </location>
</feature>
<comment type="caution">
    <text evidence="2">The sequence shown here is derived from an EMBL/GenBank/DDBJ whole genome shotgun (WGS) entry which is preliminary data.</text>
</comment>
<dbReference type="EMBL" id="CACSLK010027752">
    <property type="protein sequence ID" value="CAA0828403.1"/>
    <property type="molecule type" value="Genomic_DNA"/>
</dbReference>
<feature type="region of interest" description="Disordered" evidence="1">
    <location>
        <begin position="1"/>
        <end position="29"/>
    </location>
</feature>
<feature type="compositionally biased region" description="Basic and acidic residues" evidence="1">
    <location>
        <begin position="124"/>
        <end position="144"/>
    </location>
</feature>
<feature type="compositionally biased region" description="Polar residues" evidence="1">
    <location>
        <begin position="59"/>
        <end position="74"/>
    </location>
</feature>
<dbReference type="Proteomes" id="UP001153555">
    <property type="component" value="Unassembled WGS sequence"/>
</dbReference>
<reference evidence="2" key="1">
    <citation type="submission" date="2019-12" db="EMBL/GenBank/DDBJ databases">
        <authorList>
            <person name="Scholes J."/>
        </authorList>
    </citation>
    <scope>NUCLEOTIDE SEQUENCE</scope>
</reference>
<keyword evidence="3" id="KW-1185">Reference proteome</keyword>
<evidence type="ECO:0000256" key="1">
    <source>
        <dbReference type="SAM" id="MobiDB-lite"/>
    </source>
</evidence>
<dbReference type="OrthoDB" id="2143914at2759"/>
<protein>
    <submittedName>
        <fullName evidence="2">Myb domain protein 16</fullName>
    </submittedName>
</protein>
<gene>
    <name evidence="2" type="ORF">SHERM_24098</name>
</gene>
<feature type="compositionally biased region" description="Basic and acidic residues" evidence="1">
    <location>
        <begin position="1"/>
        <end position="12"/>
    </location>
</feature>
<feature type="compositionally biased region" description="Polar residues" evidence="1">
    <location>
        <begin position="18"/>
        <end position="27"/>
    </location>
</feature>
<name>A0A9N7N7E6_STRHE</name>
<proteinExistence type="predicted"/>
<sequence>MGIDPVTHKPKNDALLSSDGQSKNAANLSHMAQWESARLEAEARLVRQSKLRPCPSPPFQNQGSDQFASNSSQIHKPAGGPARCLDVLKAAWSGGGISPPGIGGDLESPTSTLSTAAGVIDGGAAKEESEDDWRRHLAEYRDGAGDSIPPPPLPPLHPEEWESPPPEQVPGENFSKKFTDLLLGGLSTAEDGGESDNNSGSGGADGGDYYEDGKNYWNSILNLVNFSPCDSQMF</sequence>
<dbReference type="AlphaFoldDB" id="A0A9N7N7E6"/>
<evidence type="ECO:0000313" key="2">
    <source>
        <dbReference type="EMBL" id="CAA0828403.1"/>
    </source>
</evidence>
<feature type="region of interest" description="Disordered" evidence="1">
    <location>
        <begin position="117"/>
        <end position="211"/>
    </location>
</feature>
<evidence type="ECO:0000313" key="3">
    <source>
        <dbReference type="Proteomes" id="UP001153555"/>
    </source>
</evidence>